<keyword evidence="6 8" id="KW-0560">Oxidoreductase</keyword>
<comment type="caution">
    <text evidence="11">The sequence shown here is derived from an EMBL/GenBank/DDBJ whole genome shotgun (WGS) entry which is preliminary data.</text>
</comment>
<organism evidence="11 12">
    <name type="scientific">Hydrogenophaga defluvii</name>
    <dbReference type="NCBI Taxonomy" id="249410"/>
    <lineage>
        <taxon>Bacteria</taxon>
        <taxon>Pseudomonadati</taxon>
        <taxon>Pseudomonadota</taxon>
        <taxon>Betaproteobacteria</taxon>
        <taxon>Burkholderiales</taxon>
        <taxon>Comamonadaceae</taxon>
        <taxon>Hydrogenophaga</taxon>
    </lineage>
</organism>
<dbReference type="InterPro" id="IPR052530">
    <property type="entry name" value="NAD(P)H_nitroreductase"/>
</dbReference>
<evidence type="ECO:0000256" key="3">
    <source>
        <dbReference type="ARBA" id="ARBA00022630"/>
    </source>
</evidence>
<dbReference type="Gene3D" id="3.40.109.10">
    <property type="entry name" value="NADH Oxidase"/>
    <property type="match status" value="1"/>
</dbReference>
<evidence type="ECO:0000256" key="5">
    <source>
        <dbReference type="ARBA" id="ARBA00022857"/>
    </source>
</evidence>
<protein>
    <recommendedName>
        <fullName evidence="8">Putative NAD(P)H nitroreductase</fullName>
        <ecNumber evidence="8">1.-.-.-</ecNumber>
    </recommendedName>
</protein>
<evidence type="ECO:0000256" key="1">
    <source>
        <dbReference type="ARBA" id="ARBA00001917"/>
    </source>
</evidence>
<keyword evidence="7 8" id="KW-0520">NAD</keyword>
<feature type="region of interest" description="Disordered" evidence="9">
    <location>
        <begin position="189"/>
        <end position="212"/>
    </location>
</feature>
<name>A0ABW2SF43_9BURK</name>
<evidence type="ECO:0000256" key="7">
    <source>
        <dbReference type="ARBA" id="ARBA00023027"/>
    </source>
</evidence>
<comment type="similarity">
    <text evidence="2 8">Belongs to the nitroreductase family.</text>
</comment>
<keyword evidence="12" id="KW-1185">Reference proteome</keyword>
<keyword evidence="3 8" id="KW-0285">Flavoprotein</keyword>
<accession>A0ABW2SF43</accession>
<evidence type="ECO:0000256" key="9">
    <source>
        <dbReference type="SAM" id="MobiDB-lite"/>
    </source>
</evidence>
<keyword evidence="5 8" id="KW-0521">NADP</keyword>
<dbReference type="RefSeq" id="WP_382201889.1">
    <property type="nucleotide sequence ID" value="NZ_JBHTBZ010000041.1"/>
</dbReference>
<evidence type="ECO:0000256" key="4">
    <source>
        <dbReference type="ARBA" id="ARBA00022643"/>
    </source>
</evidence>
<comment type="cofactor">
    <cofactor evidence="1 8">
        <name>FMN</name>
        <dbReference type="ChEBI" id="CHEBI:58210"/>
    </cofactor>
</comment>
<evidence type="ECO:0000313" key="11">
    <source>
        <dbReference type="EMBL" id="MFC7461587.1"/>
    </source>
</evidence>
<dbReference type="Proteomes" id="UP001596457">
    <property type="component" value="Unassembled WGS sequence"/>
</dbReference>
<evidence type="ECO:0000256" key="8">
    <source>
        <dbReference type="PIRNR" id="PIRNR000232"/>
    </source>
</evidence>
<evidence type="ECO:0000256" key="2">
    <source>
        <dbReference type="ARBA" id="ARBA00007118"/>
    </source>
</evidence>
<gene>
    <name evidence="11" type="ORF">ACFQU0_14230</name>
</gene>
<dbReference type="EC" id="1.-.-.-" evidence="8"/>
<evidence type="ECO:0000313" key="12">
    <source>
        <dbReference type="Proteomes" id="UP001596457"/>
    </source>
</evidence>
<sequence>MNPIAVPPSTVPSPDAPSWADTLIHSRRTTLPKRLCGPGPDGAQRNAILAAAAAAPDHGQLLPWRFIEVPDTQRERLASAFASALLARDPAASAEELEQAREKAHRSPWLLLAVCRVRGGDPEVPAHERVLSAGAAIQNMLLLTAAMGLGSGLTSGKALVSDALRGLFALHADEDALCFINIGHVREARKPRPRPPVDAYFSRLGDGTPATA</sequence>
<evidence type="ECO:0000259" key="10">
    <source>
        <dbReference type="Pfam" id="PF00881"/>
    </source>
</evidence>
<dbReference type="InterPro" id="IPR000415">
    <property type="entry name" value="Nitroreductase-like"/>
</dbReference>
<feature type="domain" description="Nitroreductase" evidence="10">
    <location>
        <begin position="43"/>
        <end position="184"/>
    </location>
</feature>
<evidence type="ECO:0000256" key="6">
    <source>
        <dbReference type="ARBA" id="ARBA00023002"/>
    </source>
</evidence>
<dbReference type="SUPFAM" id="SSF55469">
    <property type="entry name" value="FMN-dependent nitroreductase-like"/>
    <property type="match status" value="1"/>
</dbReference>
<dbReference type="Pfam" id="PF00881">
    <property type="entry name" value="Nitroreductase"/>
    <property type="match status" value="1"/>
</dbReference>
<dbReference type="InterPro" id="IPR026021">
    <property type="entry name" value="YdjA-like"/>
</dbReference>
<dbReference type="EMBL" id="JBHTBZ010000041">
    <property type="protein sequence ID" value="MFC7461587.1"/>
    <property type="molecule type" value="Genomic_DNA"/>
</dbReference>
<reference evidence="12" key="1">
    <citation type="journal article" date="2019" name="Int. J. Syst. Evol. Microbiol.">
        <title>The Global Catalogue of Microorganisms (GCM) 10K type strain sequencing project: providing services to taxonomists for standard genome sequencing and annotation.</title>
        <authorList>
            <consortium name="The Broad Institute Genomics Platform"/>
            <consortium name="The Broad Institute Genome Sequencing Center for Infectious Disease"/>
            <person name="Wu L."/>
            <person name="Ma J."/>
        </authorList>
    </citation>
    <scope>NUCLEOTIDE SEQUENCE [LARGE SCALE GENOMIC DNA]</scope>
    <source>
        <strain evidence="12">CCUG 53903</strain>
    </source>
</reference>
<dbReference type="PIRSF" id="PIRSF000232">
    <property type="entry name" value="YdjA"/>
    <property type="match status" value="1"/>
</dbReference>
<proteinExistence type="inferred from homology"/>
<dbReference type="InterPro" id="IPR029479">
    <property type="entry name" value="Nitroreductase"/>
</dbReference>
<dbReference type="PANTHER" id="PTHR43821:SF1">
    <property type="entry name" value="NAD(P)H NITROREDUCTASE YDJA-RELATED"/>
    <property type="match status" value="1"/>
</dbReference>
<dbReference type="PANTHER" id="PTHR43821">
    <property type="entry name" value="NAD(P)H NITROREDUCTASE YDJA-RELATED"/>
    <property type="match status" value="1"/>
</dbReference>
<keyword evidence="4 8" id="KW-0288">FMN</keyword>